<keyword evidence="2" id="KW-1185">Reference proteome</keyword>
<dbReference type="OrthoDB" id="22792at10239"/>
<dbReference type="Gene3D" id="2.30.30.100">
    <property type="match status" value="1"/>
</dbReference>
<protein>
    <submittedName>
        <fullName evidence="1">Uncharacterized protein</fullName>
    </submittedName>
</protein>
<dbReference type="KEGG" id="vg:22111585"/>
<sequence>MTMTVKLLNINNIGPVLAVLQTDSAEAVVVNYPAQLGTDENGEIILRDYLEFVSMEKNVIFYKSNIISVSDANPALVDAYVDAIKAIENTPKVFVPENKIIL</sequence>
<proteinExistence type="predicted"/>
<dbReference type="EMBL" id="KM507819">
    <property type="protein sequence ID" value="AIT14435.1"/>
    <property type="molecule type" value="Genomic_DNA"/>
</dbReference>
<evidence type="ECO:0000313" key="1">
    <source>
        <dbReference type="EMBL" id="AIT14435.1"/>
    </source>
</evidence>
<dbReference type="RefSeq" id="YP_009102132.1">
    <property type="nucleotide sequence ID" value="NC_025447.1"/>
</dbReference>
<name>A0A097EYF6_9CAUD</name>
<accession>A0A097EYF6</accession>
<dbReference type="Proteomes" id="UP000029889">
    <property type="component" value="Segment"/>
</dbReference>
<organism evidence="1 2">
    <name type="scientific">Escherichia phage 121Q</name>
    <dbReference type="NCBI Taxonomy" id="1555202"/>
    <lineage>
        <taxon>Viruses</taxon>
        <taxon>Duplodnaviria</taxon>
        <taxon>Heunggongvirae</taxon>
        <taxon>Uroviricota</taxon>
        <taxon>Caudoviricetes</taxon>
        <taxon>Asteriusvirus</taxon>
        <taxon>Asteriusvirus av121Q</taxon>
    </lineage>
</organism>
<dbReference type="GeneID" id="22111585"/>
<gene>
    <name evidence="1" type="primary">545</name>
    <name evidence="1" type="ORF">PBI_121Q_545</name>
</gene>
<evidence type="ECO:0000313" key="2">
    <source>
        <dbReference type="Proteomes" id="UP000029889"/>
    </source>
</evidence>
<reference evidence="1 2" key="1">
    <citation type="submission" date="2014-09" db="EMBL/GenBank/DDBJ databases">
        <authorList>
            <person name="Lapin J.S."/>
            <person name="Pope W.H."/>
            <person name="Hua J."/>
            <person name="Ford M.E."/>
            <person name="Conway J.F."/>
            <person name="Hatfull G.F."/>
            <person name="Hendrix R.W."/>
        </authorList>
    </citation>
    <scope>NUCLEOTIDE SEQUENCE [LARGE SCALE GENOMIC DNA]</scope>
</reference>